<proteinExistence type="predicted"/>
<evidence type="ECO:0000313" key="1">
    <source>
        <dbReference type="EMBL" id="DAE03139.1"/>
    </source>
</evidence>
<dbReference type="EMBL" id="BK015359">
    <property type="protein sequence ID" value="DAE03139.1"/>
    <property type="molecule type" value="Genomic_DNA"/>
</dbReference>
<sequence length="41" mass="4700">MFQKYYNLYFSILPPVQHISKAIFGQCSLSSKTHPSQLPLS</sequence>
<protein>
    <submittedName>
        <fullName evidence="1">Uncharacterized protein</fullName>
    </submittedName>
</protein>
<name>A0A8S5P9L6_9CAUD</name>
<organism evidence="1">
    <name type="scientific">Podoviridae sp. ctU7u6</name>
    <dbReference type="NCBI Taxonomy" id="2825252"/>
    <lineage>
        <taxon>Viruses</taxon>
        <taxon>Duplodnaviria</taxon>
        <taxon>Heunggongvirae</taxon>
        <taxon>Uroviricota</taxon>
        <taxon>Caudoviricetes</taxon>
    </lineage>
</organism>
<accession>A0A8S5P9L6</accession>
<reference evidence="1" key="1">
    <citation type="journal article" date="2021" name="Proc. Natl. Acad. Sci. U.S.A.">
        <title>A Catalog of Tens of Thousands of Viruses from Human Metagenomes Reveals Hidden Associations with Chronic Diseases.</title>
        <authorList>
            <person name="Tisza M.J."/>
            <person name="Buck C.B."/>
        </authorList>
    </citation>
    <scope>NUCLEOTIDE SEQUENCE</scope>
    <source>
        <strain evidence="1">CtU7u6</strain>
    </source>
</reference>